<evidence type="ECO:0000259" key="8">
    <source>
        <dbReference type="Pfam" id="PF02687"/>
    </source>
</evidence>
<dbReference type="EMBL" id="JAATEP010000035">
    <property type="protein sequence ID" value="NJP95119.1"/>
    <property type="molecule type" value="Genomic_DNA"/>
</dbReference>
<comment type="caution">
    <text evidence="9">The sequence shown here is derived from an EMBL/GenBank/DDBJ whole genome shotgun (WGS) entry which is preliminary data.</text>
</comment>
<feature type="transmembrane region" description="Helical" evidence="7">
    <location>
        <begin position="12"/>
        <end position="41"/>
    </location>
</feature>
<sequence length="635" mass="63847">MLRLAWAGVAERWSLFVGAVLAVCLGVALVQSSLLLLISAATWEAPAGLPAIERMRFEEGMLVAVTVIAVSLGLSAFLAVFVIGSTFAFTVAQRRRDFALLRLVGGDRGQLRRLLLGEAVLLGTAGAALGALAGPAAVRVQAWLLETLGFVPAGFTGQWRPWILGVCVLTGVGLAVAGALSAARRAARILPLEALRDGGQTGHVMTRGRWIAGLSLAAGTVALIVLAPVAGPAGGQAMAMCVSICAALACTVLGPVVVPAMARLLPWRAAGALGLLAAANLRDDVRRTASTAAPLIVLVGLVLGQSVALVSLSAAAAAELRRGTSADLVVEADGPAGARIAAVPGVERVSTEIEVPVRLTTGTGELAYTELSRAALIDPAAYESAHPGSGSVRALRGRAAAAGPGALGISPGDAVVARVGDTDLGKLPVVAAVPARMGGGPALLLPAGAVPAAQLARAPSTSFVTLERGADRRRVTAELAAVGTVRSADAWLAGRAEAATTTSSATLLVVLGLGGLYALIGVVNTVVIAGSERRPEFAAARAIGLTRRQVVRMALAETWAVTAIGLLLGTLAAAGTLVAAVATMAAVTGDVTVAVPWPPAGALVAGVLLATGITNVLATRAAMRPALVSLLRTRE</sequence>
<comment type="subcellular location">
    <subcellularLocation>
        <location evidence="1">Cell membrane</location>
        <topology evidence="1">Multi-pass membrane protein</topology>
    </subcellularLocation>
</comment>
<feature type="transmembrane region" description="Helical" evidence="7">
    <location>
        <begin position="61"/>
        <end position="92"/>
    </location>
</feature>
<keyword evidence="3" id="KW-1003">Cell membrane</keyword>
<gene>
    <name evidence="9" type="ORF">HCN51_37755</name>
</gene>
<dbReference type="InterPro" id="IPR003838">
    <property type="entry name" value="ABC3_permease_C"/>
</dbReference>
<dbReference type="InterPro" id="IPR051447">
    <property type="entry name" value="Lipoprotein-release_system"/>
</dbReference>
<dbReference type="PANTHER" id="PTHR30489">
    <property type="entry name" value="LIPOPROTEIN-RELEASING SYSTEM TRANSMEMBRANE PROTEIN LOLE"/>
    <property type="match status" value="1"/>
</dbReference>
<evidence type="ECO:0000313" key="9">
    <source>
        <dbReference type="EMBL" id="NJP95119.1"/>
    </source>
</evidence>
<feature type="transmembrane region" description="Helical" evidence="7">
    <location>
        <begin position="295"/>
        <end position="318"/>
    </location>
</feature>
<evidence type="ECO:0000256" key="1">
    <source>
        <dbReference type="ARBA" id="ARBA00004651"/>
    </source>
</evidence>
<keyword evidence="4 7" id="KW-0812">Transmembrane</keyword>
<evidence type="ECO:0000256" key="6">
    <source>
        <dbReference type="ARBA" id="ARBA00023136"/>
    </source>
</evidence>
<keyword evidence="10" id="KW-1185">Reference proteome</keyword>
<evidence type="ECO:0000256" key="3">
    <source>
        <dbReference type="ARBA" id="ARBA00022475"/>
    </source>
</evidence>
<feature type="transmembrane region" description="Helical" evidence="7">
    <location>
        <begin position="505"/>
        <end position="529"/>
    </location>
</feature>
<name>A0ABX1BHA0_9ACTN</name>
<feature type="transmembrane region" description="Helical" evidence="7">
    <location>
        <begin position="237"/>
        <end position="258"/>
    </location>
</feature>
<dbReference type="RefSeq" id="WP_168016596.1">
    <property type="nucleotide sequence ID" value="NZ_JAATEP010000035.1"/>
</dbReference>
<feature type="domain" description="ABC3 transporter permease C-terminal" evidence="8">
    <location>
        <begin position="72"/>
        <end position="189"/>
    </location>
</feature>
<proteinExistence type="inferred from homology"/>
<dbReference type="PANTHER" id="PTHR30489:SF0">
    <property type="entry name" value="LIPOPROTEIN-RELEASING SYSTEM TRANSMEMBRANE PROTEIN LOLE"/>
    <property type="match status" value="1"/>
</dbReference>
<keyword evidence="6 7" id="KW-0472">Membrane</keyword>
<feature type="domain" description="ABC3 transporter permease C-terminal" evidence="8">
    <location>
        <begin position="510"/>
        <end position="624"/>
    </location>
</feature>
<evidence type="ECO:0000256" key="5">
    <source>
        <dbReference type="ARBA" id="ARBA00022989"/>
    </source>
</evidence>
<dbReference type="Proteomes" id="UP000696294">
    <property type="component" value="Unassembled WGS sequence"/>
</dbReference>
<evidence type="ECO:0000256" key="7">
    <source>
        <dbReference type="SAM" id="Phobius"/>
    </source>
</evidence>
<feature type="transmembrane region" description="Helical" evidence="7">
    <location>
        <begin position="113"/>
        <end position="138"/>
    </location>
</feature>
<evidence type="ECO:0000313" key="10">
    <source>
        <dbReference type="Proteomes" id="UP000696294"/>
    </source>
</evidence>
<reference evidence="9 10" key="1">
    <citation type="submission" date="2020-03" db="EMBL/GenBank/DDBJ databases">
        <title>WGS of actinomycetes isolated from Thailand.</title>
        <authorList>
            <person name="Thawai C."/>
        </authorList>
    </citation>
    <scope>NUCLEOTIDE SEQUENCE [LARGE SCALE GENOMIC DNA]</scope>
    <source>
        <strain evidence="9 10">FMUSA5-5</strain>
    </source>
</reference>
<evidence type="ECO:0000256" key="2">
    <source>
        <dbReference type="ARBA" id="ARBA00005236"/>
    </source>
</evidence>
<organism evidence="9 10">
    <name type="scientific">Nonomuraea composti</name>
    <dbReference type="NCBI Taxonomy" id="2720023"/>
    <lineage>
        <taxon>Bacteria</taxon>
        <taxon>Bacillati</taxon>
        <taxon>Actinomycetota</taxon>
        <taxon>Actinomycetes</taxon>
        <taxon>Streptosporangiales</taxon>
        <taxon>Streptosporangiaceae</taxon>
        <taxon>Nonomuraea</taxon>
    </lineage>
</organism>
<evidence type="ECO:0000256" key="4">
    <source>
        <dbReference type="ARBA" id="ARBA00022692"/>
    </source>
</evidence>
<keyword evidence="5 7" id="KW-1133">Transmembrane helix</keyword>
<feature type="transmembrane region" description="Helical" evidence="7">
    <location>
        <begin position="600"/>
        <end position="618"/>
    </location>
</feature>
<protein>
    <submittedName>
        <fullName evidence="9">FtsX-like permease family protein</fullName>
    </submittedName>
</protein>
<comment type="similarity">
    <text evidence="2">Belongs to the ABC-4 integral membrane protein family. LolC/E subfamily.</text>
</comment>
<accession>A0ABX1BHA0</accession>
<feature type="transmembrane region" description="Helical" evidence="7">
    <location>
        <begin position="210"/>
        <end position="231"/>
    </location>
</feature>
<feature type="transmembrane region" description="Helical" evidence="7">
    <location>
        <begin position="550"/>
        <end position="580"/>
    </location>
</feature>
<dbReference type="Pfam" id="PF02687">
    <property type="entry name" value="FtsX"/>
    <property type="match status" value="2"/>
</dbReference>
<feature type="transmembrane region" description="Helical" evidence="7">
    <location>
        <begin position="162"/>
        <end position="183"/>
    </location>
</feature>